<dbReference type="PROSITE" id="PS50262">
    <property type="entry name" value="G_PROTEIN_RECEP_F1_2"/>
    <property type="match status" value="1"/>
</dbReference>
<organism evidence="7 8">
    <name type="scientific">Adineta steineri</name>
    <dbReference type="NCBI Taxonomy" id="433720"/>
    <lineage>
        <taxon>Eukaryota</taxon>
        <taxon>Metazoa</taxon>
        <taxon>Spiralia</taxon>
        <taxon>Gnathifera</taxon>
        <taxon>Rotifera</taxon>
        <taxon>Eurotatoria</taxon>
        <taxon>Bdelloidea</taxon>
        <taxon>Adinetida</taxon>
        <taxon>Adinetidae</taxon>
        <taxon>Adineta</taxon>
    </lineage>
</organism>
<dbReference type="InterPro" id="IPR000276">
    <property type="entry name" value="GPCR_Rhodpsn"/>
</dbReference>
<evidence type="ECO:0000259" key="6">
    <source>
        <dbReference type="PROSITE" id="PS50262"/>
    </source>
</evidence>
<dbReference type="OrthoDB" id="10006176at2759"/>
<comment type="caution">
    <text evidence="7">The sequence shown here is derived from an EMBL/GenBank/DDBJ whole genome shotgun (WGS) entry which is preliminary data.</text>
</comment>
<evidence type="ECO:0000256" key="4">
    <source>
        <dbReference type="ARBA" id="ARBA00023136"/>
    </source>
</evidence>
<keyword evidence="8" id="KW-1185">Reference proteome</keyword>
<dbReference type="PANTHER" id="PTHR46641">
    <property type="entry name" value="FMRFAMIDE RECEPTOR-RELATED"/>
    <property type="match status" value="1"/>
</dbReference>
<name>A0A815S1N6_9BILA</name>
<keyword evidence="4 5" id="KW-0472">Membrane</keyword>
<feature type="transmembrane region" description="Helical" evidence="5">
    <location>
        <begin position="52"/>
        <end position="75"/>
    </location>
</feature>
<dbReference type="Gene3D" id="1.20.1070.10">
    <property type="entry name" value="Rhodopsin 7-helix transmembrane proteins"/>
    <property type="match status" value="1"/>
</dbReference>
<protein>
    <recommendedName>
        <fullName evidence="6">G-protein coupled receptors family 1 profile domain-containing protein</fullName>
    </recommendedName>
</protein>
<dbReference type="GO" id="GO:0004930">
    <property type="term" value="F:G protein-coupled receptor activity"/>
    <property type="evidence" value="ECO:0007669"/>
    <property type="project" value="InterPro"/>
</dbReference>
<keyword evidence="3 5" id="KW-1133">Transmembrane helix</keyword>
<feature type="transmembrane region" description="Helical" evidence="5">
    <location>
        <begin position="95"/>
        <end position="113"/>
    </location>
</feature>
<feature type="transmembrane region" description="Helical" evidence="5">
    <location>
        <begin position="226"/>
        <end position="250"/>
    </location>
</feature>
<feature type="transmembrane region" description="Helical" evidence="5">
    <location>
        <begin position="133"/>
        <end position="155"/>
    </location>
</feature>
<feature type="transmembrane region" description="Helical" evidence="5">
    <location>
        <begin position="183"/>
        <end position="205"/>
    </location>
</feature>
<feature type="transmembrane region" description="Helical" evidence="5">
    <location>
        <begin position="270"/>
        <end position="293"/>
    </location>
</feature>
<dbReference type="AlphaFoldDB" id="A0A815S1N6"/>
<evidence type="ECO:0000256" key="5">
    <source>
        <dbReference type="SAM" id="Phobius"/>
    </source>
</evidence>
<dbReference type="SUPFAM" id="SSF81321">
    <property type="entry name" value="Family A G protein-coupled receptor-like"/>
    <property type="match status" value="1"/>
</dbReference>
<evidence type="ECO:0000256" key="3">
    <source>
        <dbReference type="ARBA" id="ARBA00022989"/>
    </source>
</evidence>
<dbReference type="Pfam" id="PF00001">
    <property type="entry name" value="7tm_1"/>
    <property type="match status" value="1"/>
</dbReference>
<accession>A0A815S1N6</accession>
<dbReference type="Proteomes" id="UP000663832">
    <property type="component" value="Unassembled WGS sequence"/>
</dbReference>
<dbReference type="GO" id="GO:0016020">
    <property type="term" value="C:membrane"/>
    <property type="evidence" value="ECO:0007669"/>
    <property type="project" value="UniProtKB-SubCell"/>
</dbReference>
<sequence>MSDSIISSLTHAISNTYIYMGIIVTIGGIFGGIINIIIFLSLRTYRQSSSASYLTVVSIINIGQLLTGLLSRVLINAVGVDWTQTSLAYCKLRNYIFQMCAIVSPMCMCLATIDQFLSTSAHPRWQRWSNTKIAYCLSGIMISFWSIYGIPYLLYYNIVVSSNGGTPSCTITNAIFSKYYNDFHVPVLMCIIPLTIMIIFGLLAYRNVKQISHRTVVPLVRHRHEVQLTIMVLAQTVFNIFATTPCFIVLTFASFTTLTQDPVIAIQVRFAIAITTCIYYLYYAIPFYIYICVSDRFRKQLHYVLFGIHLKRWRTLTQNEVLPMNEIPRISVEIIPSM</sequence>
<reference evidence="7" key="1">
    <citation type="submission" date="2021-02" db="EMBL/GenBank/DDBJ databases">
        <authorList>
            <person name="Nowell W R."/>
        </authorList>
    </citation>
    <scope>NUCLEOTIDE SEQUENCE</scope>
</reference>
<evidence type="ECO:0000256" key="2">
    <source>
        <dbReference type="ARBA" id="ARBA00022692"/>
    </source>
</evidence>
<dbReference type="EMBL" id="CAJNOM010000522">
    <property type="protein sequence ID" value="CAF1483704.1"/>
    <property type="molecule type" value="Genomic_DNA"/>
</dbReference>
<gene>
    <name evidence="7" type="ORF">QVE165_LOCUS42408</name>
</gene>
<dbReference type="PANTHER" id="PTHR46641:SF25">
    <property type="entry name" value="CNMAMIDE RECEPTOR-RELATED"/>
    <property type="match status" value="1"/>
</dbReference>
<dbReference type="InterPro" id="IPR017452">
    <property type="entry name" value="GPCR_Rhodpsn_7TM"/>
</dbReference>
<feature type="domain" description="G-protein coupled receptors family 1 profile" evidence="6">
    <location>
        <begin position="31"/>
        <end position="290"/>
    </location>
</feature>
<dbReference type="InterPro" id="IPR052954">
    <property type="entry name" value="GPCR-Ligand_Int"/>
</dbReference>
<evidence type="ECO:0000313" key="7">
    <source>
        <dbReference type="EMBL" id="CAF1483704.1"/>
    </source>
</evidence>
<comment type="subcellular location">
    <subcellularLocation>
        <location evidence="1">Membrane</location>
    </subcellularLocation>
</comment>
<evidence type="ECO:0000313" key="8">
    <source>
        <dbReference type="Proteomes" id="UP000663832"/>
    </source>
</evidence>
<evidence type="ECO:0000256" key="1">
    <source>
        <dbReference type="ARBA" id="ARBA00004370"/>
    </source>
</evidence>
<keyword evidence="2 5" id="KW-0812">Transmembrane</keyword>
<proteinExistence type="predicted"/>
<feature type="transmembrane region" description="Helical" evidence="5">
    <location>
        <begin position="17"/>
        <end position="40"/>
    </location>
</feature>